<gene>
    <name evidence="5" type="ORF">RSIPO_04367</name>
</gene>
<keyword evidence="1" id="KW-0677">Repeat</keyword>
<evidence type="ECO:0000256" key="2">
    <source>
        <dbReference type="SAM" id="MobiDB-lite"/>
    </source>
</evidence>
<keyword evidence="3" id="KW-0732">Signal</keyword>
<dbReference type="InterPro" id="IPR050708">
    <property type="entry name" value="T6SS_VgrG/RHS"/>
</dbReference>
<dbReference type="EMBL" id="LN651281">
    <property type="protein sequence ID" value="CEJ17670.1"/>
    <property type="molecule type" value="Genomic_DNA"/>
</dbReference>
<dbReference type="NCBIfam" id="TIGR03696">
    <property type="entry name" value="Rhs_assc_core"/>
    <property type="match status" value="1"/>
</dbReference>
<reference evidence="5" key="2">
    <citation type="submission" date="2022-04" db="EMBL/GenBank/DDBJ databases">
        <title>Genomic draft of R. solanacearum strain IPO1609, a phylotype IIB1/biovar 2/race 3 strain isolated from potato in Europe.</title>
        <authorList>
            <person name="Boucher C."/>
            <person name="Carrere S."/>
            <person name="Dossat C."/>
            <person name="Elbaz M."/>
            <person name="Genin S."/>
            <person name="Gouzy J."/>
            <person name="Prior P."/>
            <person name="Segurens B."/>
            <person name="Wincker P."/>
        </authorList>
    </citation>
    <scope>NUCLEOTIDE SEQUENCE</scope>
    <source>
        <strain evidence="5">IPO1609</strain>
    </source>
</reference>
<keyword evidence="6" id="KW-1185">Reference proteome</keyword>
<dbReference type="InterPro" id="IPR031325">
    <property type="entry name" value="RHS_repeat"/>
</dbReference>
<dbReference type="Proteomes" id="UP000053470">
    <property type="component" value="Unassembled WGS sequence"/>
</dbReference>
<dbReference type="Pfam" id="PF25023">
    <property type="entry name" value="TEN_YD-shell"/>
    <property type="match status" value="1"/>
</dbReference>
<name>A0A7U7JF16_RALSL</name>
<evidence type="ECO:0000313" key="6">
    <source>
        <dbReference type="Proteomes" id="UP000053470"/>
    </source>
</evidence>
<dbReference type="InterPro" id="IPR056823">
    <property type="entry name" value="TEN-like_YD-shell"/>
</dbReference>
<feature type="signal peptide" evidence="3">
    <location>
        <begin position="1"/>
        <end position="24"/>
    </location>
</feature>
<dbReference type="NCBIfam" id="TIGR01643">
    <property type="entry name" value="YD_repeat_2x"/>
    <property type="match status" value="6"/>
</dbReference>
<dbReference type="InterPro" id="IPR022385">
    <property type="entry name" value="Rhs_assc_core"/>
</dbReference>
<sequence>MREHTLYLAISAALLLTLSTQVLAQTQVSTTQYAYDTVGNLTQITDPRGLMTTLTYDALGRRTKVQGPPATPGGAAPTAIFSYDGQDRVRQVTDPRSLVTAYTVDGLGNTTQQQSPDTGTTNATYDAAGNLTSRTDARGKTTTFSYDAVDCLTQASYASGTPTVLEYDGGTSPLPNDIGKLTKVIDEAGSTRFRYNGFGNVVSKTQTTTANGVAKDQTIAYAYGTSGSSTGHVISLTYPGSGNVVGYTYNSAGRIAGLTLTTANGSVALLSNIQYQPFGKPSAWTWGNGTAYTRSFDLSGRLTQFPLGATTGTGTTPNGLSRTVNYDAASRILAYTHTDTSGGTGSSTATAANQTFGYDDQDRLISYLPANSSQSYSYDANGNRTGQTIGGNSYTQTIDPASNRQTVSTGPTTTTNSYDAAGSLTSDGTVTYSYSDRGRLVSVTKNGTTTSYLYNALGQRVVKSGSNVPTGATRYVYDEVGHLIGEYDQSGNAIQETVYLGDTPVVTIKNATPYYIYADQIDTPRVITDTNNLMVWRWDQTDPFGATLPDENPASLGAFTYNLRFPGQIYDQETGKHYNANRDYDPAGGRYVQSDPIGLNGGQWSTYSYVNGNPLIYTDPLGLWVYGAYDRSTGTLTLHDLEKGTTISGPFESGGKPFGDPIPNGTYDILARAGRDGFYRLEPVDSTYGDDMDDKTGRTHFRLHHPGRTLGCIAAKDDKNWTDIENFINSTQTDNATVPTMSRWPWAPPTETLPRYGRIVVIH</sequence>
<feature type="domain" description="Teneurin-like YD-shell" evidence="4">
    <location>
        <begin position="320"/>
        <end position="595"/>
    </location>
</feature>
<feature type="compositionally biased region" description="Low complexity" evidence="2">
    <location>
        <begin position="406"/>
        <end position="415"/>
    </location>
</feature>
<feature type="region of interest" description="Disordered" evidence="2">
    <location>
        <begin position="394"/>
        <end position="415"/>
    </location>
</feature>
<dbReference type="InterPro" id="IPR006530">
    <property type="entry name" value="YD"/>
</dbReference>
<feature type="chain" id="PRO_5031053117" evidence="3">
    <location>
        <begin position="25"/>
        <end position="763"/>
    </location>
</feature>
<accession>A0A7U7JF16</accession>
<dbReference type="PANTHER" id="PTHR32305">
    <property type="match status" value="1"/>
</dbReference>
<dbReference type="RefSeq" id="WP_003262731.1">
    <property type="nucleotide sequence ID" value="NZ_LN651281.1"/>
</dbReference>
<feature type="compositionally biased region" description="Polar residues" evidence="2">
    <location>
        <begin position="394"/>
        <end position="405"/>
    </location>
</feature>
<protein>
    <submittedName>
        <fullName evidence="5">Rhs-related protein</fullName>
    </submittedName>
</protein>
<organism evidence="5 6">
    <name type="scientific">Ralstonia solanacearum IPO1609</name>
    <dbReference type="NCBI Taxonomy" id="564066"/>
    <lineage>
        <taxon>Bacteria</taxon>
        <taxon>Pseudomonadati</taxon>
        <taxon>Pseudomonadota</taxon>
        <taxon>Betaproteobacteria</taxon>
        <taxon>Burkholderiales</taxon>
        <taxon>Burkholderiaceae</taxon>
        <taxon>Ralstonia</taxon>
        <taxon>Ralstonia solanacearum species complex</taxon>
    </lineage>
</organism>
<proteinExistence type="predicted"/>
<evidence type="ECO:0000259" key="4">
    <source>
        <dbReference type="Pfam" id="PF25023"/>
    </source>
</evidence>
<dbReference type="AlphaFoldDB" id="A0A7U7JF16"/>
<evidence type="ECO:0000313" key="5">
    <source>
        <dbReference type="EMBL" id="CEJ17670.1"/>
    </source>
</evidence>
<evidence type="ECO:0000256" key="1">
    <source>
        <dbReference type="ARBA" id="ARBA00022737"/>
    </source>
</evidence>
<dbReference type="Gene3D" id="2.180.10.10">
    <property type="entry name" value="RHS repeat-associated core"/>
    <property type="match status" value="1"/>
</dbReference>
<dbReference type="PANTHER" id="PTHR32305:SF15">
    <property type="entry name" value="PROTEIN RHSA-RELATED"/>
    <property type="match status" value="1"/>
</dbReference>
<dbReference type="Pfam" id="PF05593">
    <property type="entry name" value="RHS_repeat"/>
    <property type="match status" value="4"/>
</dbReference>
<evidence type="ECO:0000256" key="3">
    <source>
        <dbReference type="SAM" id="SignalP"/>
    </source>
</evidence>
<reference evidence="5" key="1">
    <citation type="submission" date="2014-11" db="EMBL/GenBank/DDBJ databases">
        <authorList>
            <person name="Genoscope - CEA"/>
        </authorList>
    </citation>
    <scope>NUCLEOTIDE SEQUENCE</scope>
    <source>
        <strain evidence="5">IPO1609</strain>
    </source>
</reference>